<dbReference type="Pfam" id="PF06940">
    <property type="entry name" value="DUF1287"/>
    <property type="match status" value="1"/>
</dbReference>
<feature type="transmembrane region" description="Helical" evidence="1">
    <location>
        <begin position="12"/>
        <end position="34"/>
    </location>
</feature>
<name>W5IJ12_SCAIO</name>
<reference evidence="2 3" key="1">
    <citation type="submission" date="2012-01" db="EMBL/GenBank/DDBJ databases">
        <title>The Genome Sequence of Scardovia inopinata F0304.</title>
        <authorList>
            <consortium name="The Broad Institute Genome Sequencing Platform"/>
            <person name="Earl A."/>
            <person name="Ward D."/>
            <person name="Feldgarden M."/>
            <person name="Gevers D."/>
            <person name="Izard J."/>
            <person name="Baranova O.V."/>
            <person name="Blanton J.M."/>
            <person name="Tanner A.C."/>
            <person name="Dewhirst F.E."/>
            <person name="Young S.K."/>
            <person name="Zeng Q."/>
            <person name="Gargeya S."/>
            <person name="Fitzgerald M."/>
            <person name="Haas B."/>
            <person name="Abouelleil A."/>
            <person name="Alvarado L."/>
            <person name="Arachchi H.M."/>
            <person name="Berlin A."/>
            <person name="Chapman S.B."/>
            <person name="Gearin G."/>
            <person name="Goldberg J."/>
            <person name="Griggs A."/>
            <person name="Gujja S."/>
            <person name="Hansen M."/>
            <person name="Heiman D."/>
            <person name="Howarth C."/>
            <person name="Larimer J."/>
            <person name="Lui A."/>
            <person name="MacDonald P.J."/>
            <person name="McCowen C."/>
            <person name="Montmayeur A."/>
            <person name="Murphy C."/>
            <person name="Neiman D."/>
            <person name="Pearson M."/>
            <person name="Priest M."/>
            <person name="Roberts A."/>
            <person name="Saif S."/>
            <person name="Shea T."/>
            <person name="Sisk P."/>
            <person name="Stolte C."/>
            <person name="Sykes S."/>
            <person name="Wortman J."/>
            <person name="Nusbaum C."/>
            <person name="Birren B."/>
        </authorList>
    </citation>
    <scope>NUCLEOTIDE SEQUENCE [LARGE SCALE GENOMIC DNA]</scope>
    <source>
        <strain evidence="2 3">F0304</strain>
    </source>
</reference>
<evidence type="ECO:0000313" key="3">
    <source>
        <dbReference type="Proteomes" id="UP000005777"/>
    </source>
</evidence>
<comment type="caution">
    <text evidence="2">The sequence shown here is derived from an EMBL/GenBank/DDBJ whole genome shotgun (WGS) entry which is preliminary data.</text>
</comment>
<dbReference type="EMBL" id="ADCX01000003">
    <property type="protein sequence ID" value="EFG27021.1"/>
    <property type="molecule type" value="Genomic_DNA"/>
</dbReference>
<gene>
    <name evidence="2" type="ORF">HMPREF9020_00653</name>
</gene>
<dbReference type="eggNOG" id="COG3738">
    <property type="taxonomic scope" value="Bacteria"/>
</dbReference>
<dbReference type="RefSeq" id="WP_006293020.1">
    <property type="nucleotide sequence ID" value="NZ_GG770225.1"/>
</dbReference>
<dbReference type="InterPro" id="IPR009706">
    <property type="entry name" value="DUF1287"/>
</dbReference>
<organism evidence="2 3">
    <name type="scientific">Scardovia inopinata F0304</name>
    <dbReference type="NCBI Taxonomy" id="641146"/>
    <lineage>
        <taxon>Bacteria</taxon>
        <taxon>Bacillati</taxon>
        <taxon>Actinomycetota</taxon>
        <taxon>Actinomycetes</taxon>
        <taxon>Bifidobacteriales</taxon>
        <taxon>Bifidobacteriaceae</taxon>
        <taxon>Scardovia</taxon>
    </lineage>
</organism>
<keyword evidence="1" id="KW-1133">Transmembrane helix</keyword>
<sequence length="239" mass="27130">MSQRSKKKIVIRITRIAAAVICLSLIIGLVYYLWANPWWNNHGTSLTSETKDYSQEFKIPQVHSSHDADHDGIDDQIDMLKSARAYVAGHPRYKSKYYSGGYPTDRYGVCTDVVAAAFKGTGYDLRLMVDADIRSNLKIYGLASADNNIDYRRVKNLRIYFPRAAARGQFISLTTDVKKIKDWQGGDIVIFANHVALVSNKRDSHGISYVIHLHDPNQKSYEQDYLPGRTDIVGHYRLA</sequence>
<accession>W5IJ12</accession>
<dbReference type="HOGENOM" id="CLU_079833_1_0_11"/>
<proteinExistence type="predicted"/>
<evidence type="ECO:0008006" key="4">
    <source>
        <dbReference type="Google" id="ProtNLM"/>
    </source>
</evidence>
<keyword evidence="1" id="KW-0812">Transmembrane</keyword>
<keyword evidence="3" id="KW-1185">Reference proteome</keyword>
<dbReference type="AlphaFoldDB" id="W5IJ12"/>
<keyword evidence="1" id="KW-0472">Membrane</keyword>
<evidence type="ECO:0000256" key="1">
    <source>
        <dbReference type="SAM" id="Phobius"/>
    </source>
</evidence>
<dbReference type="Proteomes" id="UP000005777">
    <property type="component" value="Unassembled WGS sequence"/>
</dbReference>
<evidence type="ECO:0000313" key="2">
    <source>
        <dbReference type="EMBL" id="EFG27021.1"/>
    </source>
</evidence>
<protein>
    <recommendedName>
        <fullName evidence="4">DUF1287 domain-containing protein</fullName>
    </recommendedName>
</protein>